<feature type="region of interest" description="Disordered" evidence="7">
    <location>
        <begin position="1"/>
        <end position="25"/>
    </location>
</feature>
<keyword evidence="8" id="KW-0812">Transmembrane</keyword>
<reference evidence="9 10" key="1">
    <citation type="submission" date="2024-09" db="EMBL/GenBank/DDBJ databases">
        <title>A chromosome-level genome assembly of Gray's grenadier anchovy, Coilia grayii.</title>
        <authorList>
            <person name="Fu Z."/>
        </authorList>
    </citation>
    <scope>NUCLEOTIDE SEQUENCE [LARGE SCALE GENOMIC DNA]</scope>
    <source>
        <strain evidence="9">G4</strain>
        <tissue evidence="9">Muscle</tissue>
    </source>
</reference>
<dbReference type="GO" id="GO:0000139">
    <property type="term" value="C:Golgi membrane"/>
    <property type="evidence" value="ECO:0007669"/>
    <property type="project" value="UniProtKB-SubCell"/>
</dbReference>
<protein>
    <recommendedName>
        <fullName evidence="6">Caveolin</fullName>
    </recommendedName>
</protein>
<dbReference type="Pfam" id="PF01146">
    <property type="entry name" value="Caveolin"/>
    <property type="match status" value="1"/>
</dbReference>
<evidence type="ECO:0000256" key="7">
    <source>
        <dbReference type="SAM" id="MobiDB-lite"/>
    </source>
</evidence>
<name>A0ABD1JWI7_9TELE</name>
<keyword evidence="4 6" id="KW-0333">Golgi apparatus</keyword>
<comment type="subcellular location">
    <subcellularLocation>
        <location evidence="1 6">Cell membrane</location>
        <topology evidence="1 6">Peripheral membrane protein</topology>
    </subcellularLocation>
    <subcellularLocation>
        <location evidence="6">Golgi apparatus membrane</location>
        <topology evidence="6">Peripheral membrane protein</topology>
    </subcellularLocation>
    <subcellularLocation>
        <location evidence="6">Membrane</location>
        <location evidence="6">Caveola</location>
        <topology evidence="6">Peripheral membrane protein</topology>
    </subcellularLocation>
</comment>
<comment type="caution">
    <text evidence="9">The sequence shown here is derived from an EMBL/GenBank/DDBJ whole genome shotgun (WGS) entry which is preliminary data.</text>
</comment>
<proteinExistence type="inferred from homology"/>
<keyword evidence="5 6" id="KW-0472">Membrane</keyword>
<dbReference type="PANTHER" id="PTHR10844:SF16">
    <property type="entry name" value="CAVEOLIN-3"/>
    <property type="match status" value="1"/>
</dbReference>
<accession>A0ABD1JWI7</accession>
<dbReference type="EMBL" id="JBHFQA010000011">
    <property type="protein sequence ID" value="KAL2091222.1"/>
    <property type="molecule type" value="Genomic_DNA"/>
</dbReference>
<comment type="function">
    <text evidence="6">May act as a scaffolding protein within caveolar membranes. Interacts directly with G-protein alpha subunits and can functionally regulate their activity.</text>
</comment>
<dbReference type="Proteomes" id="UP001591681">
    <property type="component" value="Unassembled WGS sequence"/>
</dbReference>
<dbReference type="GO" id="GO:0005901">
    <property type="term" value="C:caveola"/>
    <property type="evidence" value="ECO:0007669"/>
    <property type="project" value="UniProtKB-SubCell"/>
</dbReference>
<dbReference type="AlphaFoldDB" id="A0ABD1JWI7"/>
<evidence type="ECO:0000256" key="2">
    <source>
        <dbReference type="ARBA" id="ARBA00010988"/>
    </source>
</evidence>
<gene>
    <name evidence="9" type="ORF">ACEWY4_013485</name>
</gene>
<dbReference type="InterPro" id="IPR001612">
    <property type="entry name" value="Caveolin"/>
</dbReference>
<feature type="transmembrane region" description="Helical" evidence="8">
    <location>
        <begin position="82"/>
        <end position="109"/>
    </location>
</feature>
<comment type="similarity">
    <text evidence="2 6">Belongs to the caveolin family.</text>
</comment>
<feature type="compositionally biased region" description="Polar residues" evidence="7">
    <location>
        <begin position="8"/>
        <end position="25"/>
    </location>
</feature>
<evidence type="ECO:0000313" key="9">
    <source>
        <dbReference type="EMBL" id="KAL2091222.1"/>
    </source>
</evidence>
<evidence type="ECO:0000256" key="5">
    <source>
        <dbReference type="ARBA" id="ARBA00023136"/>
    </source>
</evidence>
<evidence type="ECO:0000256" key="1">
    <source>
        <dbReference type="ARBA" id="ARBA00004202"/>
    </source>
</evidence>
<sequence>MAEEDSRSCTSSQATDRILPTATSNSREINLVDRDPKSLNGDTVRVDFDDVIAEPDGTHSLDGVWRASYTAFTISKYWCYRLLSAVLGVPLALLWGTLFATLSFCHVWLVRPCTSSCVMQSQCLGRVYGHGVRTICDPLCASLGRVFQSVQVVLQKGR</sequence>
<evidence type="ECO:0000256" key="8">
    <source>
        <dbReference type="SAM" id="Phobius"/>
    </source>
</evidence>
<keyword evidence="10" id="KW-1185">Reference proteome</keyword>
<evidence type="ECO:0000313" key="10">
    <source>
        <dbReference type="Proteomes" id="UP001591681"/>
    </source>
</evidence>
<organism evidence="9 10">
    <name type="scientific">Coilia grayii</name>
    <name type="common">Gray's grenadier anchovy</name>
    <dbReference type="NCBI Taxonomy" id="363190"/>
    <lineage>
        <taxon>Eukaryota</taxon>
        <taxon>Metazoa</taxon>
        <taxon>Chordata</taxon>
        <taxon>Craniata</taxon>
        <taxon>Vertebrata</taxon>
        <taxon>Euteleostomi</taxon>
        <taxon>Actinopterygii</taxon>
        <taxon>Neopterygii</taxon>
        <taxon>Teleostei</taxon>
        <taxon>Clupei</taxon>
        <taxon>Clupeiformes</taxon>
        <taxon>Clupeoidei</taxon>
        <taxon>Engraulidae</taxon>
        <taxon>Coilinae</taxon>
        <taxon>Coilia</taxon>
    </lineage>
</organism>
<keyword evidence="8" id="KW-1133">Transmembrane helix</keyword>
<keyword evidence="3 6" id="KW-1003">Cell membrane</keyword>
<evidence type="ECO:0000256" key="3">
    <source>
        <dbReference type="ARBA" id="ARBA00022475"/>
    </source>
</evidence>
<evidence type="ECO:0000256" key="4">
    <source>
        <dbReference type="ARBA" id="ARBA00023034"/>
    </source>
</evidence>
<evidence type="ECO:0000256" key="6">
    <source>
        <dbReference type="RuleBase" id="RU000680"/>
    </source>
</evidence>
<dbReference type="PANTHER" id="PTHR10844">
    <property type="entry name" value="CAVEOLIN"/>
    <property type="match status" value="1"/>
</dbReference>